<dbReference type="Pfam" id="PF17801">
    <property type="entry name" value="Melibiase_C"/>
    <property type="match status" value="1"/>
</dbReference>
<sequence>MKQVCNPKLAMTPPMGWNSWDCFGLDVNEAEVKENARYMAAHLKEFGWEYIVVDLGWYAPGVTTTNYKKKNIPMITDEFGRLIPVEERFPSSAGGKGFKPLADYVHSLGLKFGIHIMRGMPWIAAENKQVIKGTDITCNQVAEENDQCLWYGSMYGIDCTKEGAQAYYDSLIELYTSWNVDFIKADDMGTWDGDGLNSPLRTDELEALAASIEKFGNKIVLSVSPGAAYIGNAYHLSRHAHMWRISCDFWDNWEALKRQFPRCAAWSKRKVAGHWPDADMLPLGKIGIRGEVGEARNTNFTYDEQITLMSLWCIFRSPLMFGGDLPQTDATTLSLITNKEALELNQHSKNNRQVYADEELIVWTADHENDSKHYIALFNIGETSLQQEKIASFLKDQLPMLDVWNHKLIQKEDEITIAPHGALLLVKDSTK</sequence>
<dbReference type="EC" id="3.2.1.22" evidence="5"/>
<dbReference type="GO" id="GO:0005975">
    <property type="term" value="P:carbohydrate metabolic process"/>
    <property type="evidence" value="ECO:0007669"/>
    <property type="project" value="InterPro"/>
</dbReference>
<dbReference type="Gene3D" id="2.60.40.1180">
    <property type="entry name" value="Golgi alpha-mannosidase II"/>
    <property type="match status" value="1"/>
</dbReference>
<comment type="similarity">
    <text evidence="1 5">Belongs to the glycosyl hydrolase 27 family.</text>
</comment>
<evidence type="ECO:0000256" key="1">
    <source>
        <dbReference type="ARBA" id="ARBA00009743"/>
    </source>
</evidence>
<reference evidence="7 8" key="1">
    <citation type="submission" date="2008-08" db="EMBL/GenBank/DDBJ databases">
        <title>Draft genome sequence of Bacteroides plebeius (DSM 17135).</title>
        <authorList>
            <person name="Sudarsanam P."/>
            <person name="Ley R."/>
            <person name="Guruge J."/>
            <person name="Turnbaugh P.J."/>
            <person name="Mahowald M."/>
            <person name="Liep D."/>
            <person name="Gordon J."/>
        </authorList>
    </citation>
    <scope>NUCLEOTIDE SEQUENCE [LARGE SCALE GENOMIC DNA]</scope>
    <source>
        <strain evidence="8">DSM 17135 / JCM 12973 / M2</strain>
    </source>
</reference>
<dbReference type="Proteomes" id="UP000003452">
    <property type="component" value="Unassembled WGS sequence"/>
</dbReference>
<dbReference type="HOGENOM" id="CLU_013093_5_0_10"/>
<evidence type="ECO:0000259" key="6">
    <source>
        <dbReference type="Pfam" id="PF17801"/>
    </source>
</evidence>
<dbReference type="InterPro" id="IPR017853">
    <property type="entry name" value="GH"/>
</dbReference>
<evidence type="ECO:0000313" key="7">
    <source>
        <dbReference type="EMBL" id="EDY96577.1"/>
    </source>
</evidence>
<dbReference type="Gene3D" id="3.20.20.70">
    <property type="entry name" value="Aldolase class I"/>
    <property type="match status" value="1"/>
</dbReference>
<dbReference type="PRINTS" id="PR00740">
    <property type="entry name" value="GLHYDRLASE27"/>
</dbReference>
<keyword evidence="4 5" id="KW-0326">Glycosidase</keyword>
<dbReference type="eggNOG" id="COG3345">
    <property type="taxonomic scope" value="Bacteria"/>
</dbReference>
<protein>
    <recommendedName>
        <fullName evidence="5">Alpha-galactosidase</fullName>
        <ecNumber evidence="5">3.2.1.22</ecNumber>
    </recommendedName>
    <alternativeName>
        <fullName evidence="5">Melibiase</fullName>
    </alternativeName>
</protein>
<dbReference type="GO" id="GO:0004557">
    <property type="term" value="F:alpha-galactosidase activity"/>
    <property type="evidence" value="ECO:0007669"/>
    <property type="project" value="UniProtKB-EC"/>
</dbReference>
<proteinExistence type="inferred from homology"/>
<dbReference type="PANTHER" id="PTHR11452:SF42">
    <property type="entry name" value="ALPHA-GALACTOSIDASE"/>
    <property type="match status" value="1"/>
</dbReference>
<dbReference type="Pfam" id="PF16499">
    <property type="entry name" value="Melibiase_2"/>
    <property type="match status" value="2"/>
</dbReference>
<dbReference type="InterPro" id="IPR041233">
    <property type="entry name" value="Melibiase_C"/>
</dbReference>
<gene>
    <name evidence="7" type="ORF">BACPLE_01020</name>
</gene>
<dbReference type="GeneID" id="43183543"/>
<evidence type="ECO:0000256" key="4">
    <source>
        <dbReference type="ARBA" id="ARBA00023295"/>
    </source>
</evidence>
<evidence type="ECO:0000256" key="2">
    <source>
        <dbReference type="ARBA" id="ARBA00022729"/>
    </source>
</evidence>
<reference evidence="7 8" key="2">
    <citation type="submission" date="2008-08" db="EMBL/GenBank/DDBJ databases">
        <authorList>
            <person name="Fulton L."/>
            <person name="Clifton S."/>
            <person name="Fulton B."/>
            <person name="Xu J."/>
            <person name="Minx P."/>
            <person name="Pepin K.H."/>
            <person name="Johnson M."/>
            <person name="Thiruvilangam P."/>
            <person name="Bhonagiri V."/>
            <person name="Nash W.E."/>
            <person name="Mardis E.R."/>
            <person name="Wilson R.K."/>
        </authorList>
    </citation>
    <scope>NUCLEOTIDE SEQUENCE [LARGE SCALE GENOMIC DNA]</scope>
    <source>
        <strain evidence="8">DSM 17135 / JCM 12973 / M2</strain>
    </source>
</reference>
<dbReference type="AlphaFoldDB" id="B5CWD0"/>
<dbReference type="InterPro" id="IPR013785">
    <property type="entry name" value="Aldolase_TIM"/>
</dbReference>
<keyword evidence="2" id="KW-0732">Signal</keyword>
<organism evidence="7 8">
    <name type="scientific">Phocaeicola plebeius (strain DSM 17135 / JCM 12973 / CCUG 54634 / M2)</name>
    <name type="common">Bacteroides plebeius</name>
    <dbReference type="NCBI Taxonomy" id="484018"/>
    <lineage>
        <taxon>Bacteria</taxon>
        <taxon>Pseudomonadati</taxon>
        <taxon>Bacteroidota</taxon>
        <taxon>Bacteroidia</taxon>
        <taxon>Bacteroidales</taxon>
        <taxon>Bacteroidaceae</taxon>
        <taxon>Phocaeicola</taxon>
    </lineage>
</organism>
<dbReference type="InterPro" id="IPR013780">
    <property type="entry name" value="Glyco_hydro_b"/>
</dbReference>
<dbReference type="InterPro" id="IPR002241">
    <property type="entry name" value="Glyco_hydro_27"/>
</dbReference>
<dbReference type="RefSeq" id="WP_007558659.1">
    <property type="nucleotide sequence ID" value="NZ_DS990119.1"/>
</dbReference>
<feature type="domain" description="Alpha galactosidase C-terminal" evidence="6">
    <location>
        <begin position="358"/>
        <end position="425"/>
    </location>
</feature>
<keyword evidence="3 5" id="KW-0378">Hydrolase</keyword>
<dbReference type="PANTHER" id="PTHR11452">
    <property type="entry name" value="ALPHA-GALACTOSIDASE/ALPHA-N-ACETYLGALACTOSAMINIDASE"/>
    <property type="match status" value="1"/>
</dbReference>
<dbReference type="OrthoDB" id="9807519at2"/>
<comment type="caution">
    <text evidence="7">The sequence shown here is derived from an EMBL/GenBank/DDBJ whole genome shotgun (WGS) entry which is preliminary data.</text>
</comment>
<evidence type="ECO:0000256" key="3">
    <source>
        <dbReference type="ARBA" id="ARBA00022801"/>
    </source>
</evidence>
<keyword evidence="5" id="KW-1015">Disulfide bond</keyword>
<dbReference type="SUPFAM" id="SSF51445">
    <property type="entry name" value="(Trans)glycosidases"/>
    <property type="match status" value="1"/>
</dbReference>
<evidence type="ECO:0000313" key="8">
    <source>
        <dbReference type="Proteomes" id="UP000003452"/>
    </source>
</evidence>
<name>B5CWD0_PHOPM</name>
<accession>B5CWD0</accession>
<dbReference type="EMBL" id="ABQC02000012">
    <property type="protein sequence ID" value="EDY96577.1"/>
    <property type="molecule type" value="Genomic_DNA"/>
</dbReference>
<comment type="catalytic activity">
    <reaction evidence="5">
        <text>Hydrolysis of terminal, non-reducing alpha-D-galactose residues in alpha-D-galactosides, including galactose oligosaccharides, galactomannans and galactolipids.</text>
        <dbReference type="EC" id="3.2.1.22"/>
    </reaction>
</comment>
<evidence type="ECO:0000256" key="5">
    <source>
        <dbReference type="RuleBase" id="RU361168"/>
    </source>
</evidence>
<dbReference type="CDD" id="cd14792">
    <property type="entry name" value="GH27"/>
    <property type="match status" value="1"/>
</dbReference>